<dbReference type="KEGG" id="rain:Rai3103_14495"/>
<gene>
    <name evidence="4" type="ORF">Rai3103_14495</name>
</gene>
<dbReference type="InterPro" id="IPR048469">
    <property type="entry name" value="YchJ-like_M"/>
</dbReference>
<evidence type="ECO:0000313" key="4">
    <source>
        <dbReference type="EMBL" id="QGF24642.1"/>
    </source>
</evidence>
<accession>A0A5Q2FCK0</accession>
<sequence length="125" mass="14142">MAGDFCPCQSGRRYADCCGPRHDGTRPAETAEALMRARYSAYARGDMDYVSRTWSPRTRPSDLAPDPDLTWRRLEVFEVSGGGPEDDEAWVTFAAHYRVGGERGVLRERSRFTRVGGVWLYLEGF</sequence>
<proteinExistence type="inferred from homology"/>
<reference evidence="4 5" key="1">
    <citation type="submission" date="2019-10" db="EMBL/GenBank/DDBJ databases">
        <title>Genomic analysis of Raineyella sp. CBA3103.</title>
        <authorList>
            <person name="Roh S.W."/>
        </authorList>
    </citation>
    <scope>NUCLEOTIDE SEQUENCE [LARGE SCALE GENOMIC DNA]</scope>
    <source>
        <strain evidence="4 5">CBA3103</strain>
    </source>
</reference>
<evidence type="ECO:0000313" key="5">
    <source>
        <dbReference type="Proteomes" id="UP000386847"/>
    </source>
</evidence>
<dbReference type="EMBL" id="CP045725">
    <property type="protein sequence ID" value="QGF24642.1"/>
    <property type="molecule type" value="Genomic_DNA"/>
</dbReference>
<dbReference type="Gene3D" id="3.10.450.50">
    <property type="match status" value="1"/>
</dbReference>
<dbReference type="Pfam" id="PF17775">
    <property type="entry name" value="YchJ_M-like"/>
    <property type="match status" value="1"/>
</dbReference>
<evidence type="ECO:0000256" key="1">
    <source>
        <dbReference type="ARBA" id="ARBA00010839"/>
    </source>
</evidence>
<dbReference type="InterPro" id="IPR023006">
    <property type="entry name" value="YchJ-like"/>
</dbReference>
<feature type="domain" description="YchJ-like middle NTF2-like" evidence="3">
    <location>
        <begin position="30"/>
        <end position="124"/>
    </location>
</feature>
<dbReference type="Proteomes" id="UP000386847">
    <property type="component" value="Chromosome"/>
</dbReference>
<dbReference type="RefSeq" id="WP_153573171.1">
    <property type="nucleotide sequence ID" value="NZ_CP045725.1"/>
</dbReference>
<dbReference type="InterPro" id="IPR032710">
    <property type="entry name" value="NTF2-like_dom_sf"/>
</dbReference>
<evidence type="ECO:0000256" key="2">
    <source>
        <dbReference type="HAMAP-Rule" id="MF_00612"/>
    </source>
</evidence>
<keyword evidence="5" id="KW-1185">Reference proteome</keyword>
<evidence type="ECO:0000259" key="3">
    <source>
        <dbReference type="Pfam" id="PF17775"/>
    </source>
</evidence>
<organism evidence="4 5">
    <name type="scientific">Raineyella fluvialis</name>
    <dbReference type="NCBI Taxonomy" id="2662261"/>
    <lineage>
        <taxon>Bacteria</taxon>
        <taxon>Bacillati</taxon>
        <taxon>Actinomycetota</taxon>
        <taxon>Actinomycetes</taxon>
        <taxon>Propionibacteriales</taxon>
        <taxon>Propionibacteriaceae</taxon>
        <taxon>Raineyella</taxon>
    </lineage>
</organism>
<protein>
    <recommendedName>
        <fullName evidence="2">UPF0225 protein Rai3103_14495</fullName>
    </recommendedName>
</protein>
<dbReference type="SUPFAM" id="SSF54427">
    <property type="entry name" value="NTF2-like"/>
    <property type="match status" value="1"/>
</dbReference>
<dbReference type="InterPro" id="IPR004027">
    <property type="entry name" value="SEC_C_motif"/>
</dbReference>
<dbReference type="AlphaFoldDB" id="A0A5Q2FCK0"/>
<comment type="similarity">
    <text evidence="1 2">Belongs to the UPF0225 family.</text>
</comment>
<dbReference type="Pfam" id="PF02810">
    <property type="entry name" value="SEC-C"/>
    <property type="match status" value="1"/>
</dbReference>
<dbReference type="HAMAP" id="MF_00612">
    <property type="entry name" value="UPF0225"/>
    <property type="match status" value="1"/>
</dbReference>
<name>A0A5Q2FCK0_9ACTN</name>